<dbReference type="InterPro" id="IPR014729">
    <property type="entry name" value="Rossmann-like_a/b/a_fold"/>
</dbReference>
<keyword evidence="4" id="KW-1185">Reference proteome</keyword>
<dbReference type="InterPro" id="IPR006016">
    <property type="entry name" value="UspA"/>
</dbReference>
<dbReference type="Pfam" id="PF00582">
    <property type="entry name" value="Usp"/>
    <property type="match status" value="1"/>
</dbReference>
<dbReference type="OrthoDB" id="105697at2157"/>
<dbReference type="Gene3D" id="3.40.50.620">
    <property type="entry name" value="HUPs"/>
    <property type="match status" value="1"/>
</dbReference>
<dbReference type="Proteomes" id="UP000186914">
    <property type="component" value="Unassembled WGS sequence"/>
</dbReference>
<dbReference type="RefSeq" id="WP_076430123.1">
    <property type="nucleotide sequence ID" value="NZ_FTNO01000001.1"/>
</dbReference>
<dbReference type="EMBL" id="FTNO01000001">
    <property type="protein sequence ID" value="SIR32290.1"/>
    <property type="molecule type" value="Genomic_DNA"/>
</dbReference>
<dbReference type="AlphaFoldDB" id="A0A1N6ZZK3"/>
<evidence type="ECO:0000256" key="1">
    <source>
        <dbReference type="ARBA" id="ARBA00008791"/>
    </source>
</evidence>
<protein>
    <submittedName>
        <fullName evidence="3">Nucleotide-binding universal stress protein, UspA family</fullName>
    </submittedName>
</protein>
<evidence type="ECO:0000313" key="4">
    <source>
        <dbReference type="Proteomes" id="UP000186914"/>
    </source>
</evidence>
<dbReference type="PRINTS" id="PR01438">
    <property type="entry name" value="UNVRSLSTRESS"/>
</dbReference>
<name>A0A1N6ZZK3_9EURY</name>
<organism evidence="3 4">
    <name type="scientific">Haladaptatus litoreus</name>
    <dbReference type="NCBI Taxonomy" id="553468"/>
    <lineage>
        <taxon>Archaea</taxon>
        <taxon>Methanobacteriati</taxon>
        <taxon>Methanobacteriota</taxon>
        <taxon>Stenosarchaea group</taxon>
        <taxon>Halobacteria</taxon>
        <taxon>Halobacteriales</taxon>
        <taxon>Haladaptataceae</taxon>
        <taxon>Haladaptatus</taxon>
    </lineage>
</organism>
<dbReference type="InterPro" id="IPR006015">
    <property type="entry name" value="Universal_stress_UspA"/>
</dbReference>
<reference evidence="4" key="1">
    <citation type="submission" date="2017-01" db="EMBL/GenBank/DDBJ databases">
        <authorList>
            <person name="Varghese N."/>
            <person name="Submissions S."/>
        </authorList>
    </citation>
    <scope>NUCLEOTIDE SEQUENCE [LARGE SCALE GENOMIC DNA]</scope>
    <source>
        <strain evidence="4">CGMCC 1.7737</strain>
    </source>
</reference>
<dbReference type="CDD" id="cd00293">
    <property type="entry name" value="USP-like"/>
    <property type="match status" value="1"/>
</dbReference>
<comment type="similarity">
    <text evidence="1">Belongs to the universal stress protein A family.</text>
</comment>
<proteinExistence type="inferred from homology"/>
<accession>A0A1N6ZZK3</accession>
<evidence type="ECO:0000313" key="3">
    <source>
        <dbReference type="EMBL" id="SIR32290.1"/>
    </source>
</evidence>
<sequence>MYERILIPIDGSEAAENAIPHALDLAETYGAGLYTVSVVDTDEADENEAREAMFDEFEAQSQEMVEDVIQRAEERNIRTTAGSIAEGKPHRAILDYADIRDIDLIVMGTHGRGGIRYPLRRSVTEKVVRRAMVPVVCVRLGKGEEVGERGNGDEN</sequence>
<evidence type="ECO:0000259" key="2">
    <source>
        <dbReference type="Pfam" id="PF00582"/>
    </source>
</evidence>
<gene>
    <name evidence="3" type="ORF">SAMN05421858_2248</name>
</gene>
<dbReference type="SUPFAM" id="SSF52402">
    <property type="entry name" value="Adenine nucleotide alpha hydrolases-like"/>
    <property type="match status" value="1"/>
</dbReference>
<dbReference type="PANTHER" id="PTHR46268">
    <property type="entry name" value="STRESS RESPONSE PROTEIN NHAX"/>
    <property type="match status" value="1"/>
</dbReference>
<dbReference type="PANTHER" id="PTHR46268:SF6">
    <property type="entry name" value="UNIVERSAL STRESS PROTEIN UP12"/>
    <property type="match status" value="1"/>
</dbReference>
<feature type="domain" description="UspA" evidence="2">
    <location>
        <begin position="1"/>
        <end position="139"/>
    </location>
</feature>